<feature type="compositionally biased region" description="Basic and acidic residues" evidence="1">
    <location>
        <begin position="67"/>
        <end position="76"/>
    </location>
</feature>
<evidence type="ECO:0000313" key="3">
    <source>
        <dbReference type="Proteomes" id="UP000028990"/>
    </source>
</evidence>
<feature type="compositionally biased region" description="Basic and acidic residues" evidence="1">
    <location>
        <begin position="30"/>
        <end position="41"/>
    </location>
</feature>
<accession>A0A091DSL0</accession>
<evidence type="ECO:0000313" key="2">
    <source>
        <dbReference type="EMBL" id="KFO33225.1"/>
    </source>
</evidence>
<organism evidence="2 3">
    <name type="scientific">Fukomys damarensis</name>
    <name type="common">Damaraland mole rat</name>
    <name type="synonym">Cryptomys damarensis</name>
    <dbReference type="NCBI Taxonomy" id="885580"/>
    <lineage>
        <taxon>Eukaryota</taxon>
        <taxon>Metazoa</taxon>
        <taxon>Chordata</taxon>
        <taxon>Craniata</taxon>
        <taxon>Vertebrata</taxon>
        <taxon>Euteleostomi</taxon>
        <taxon>Mammalia</taxon>
        <taxon>Eutheria</taxon>
        <taxon>Euarchontoglires</taxon>
        <taxon>Glires</taxon>
        <taxon>Rodentia</taxon>
        <taxon>Hystricomorpha</taxon>
        <taxon>Bathyergidae</taxon>
        <taxon>Fukomys</taxon>
    </lineage>
</organism>
<proteinExistence type="predicted"/>
<dbReference type="Proteomes" id="UP000028990">
    <property type="component" value="Unassembled WGS sequence"/>
</dbReference>
<feature type="compositionally biased region" description="Polar residues" evidence="1">
    <location>
        <begin position="78"/>
        <end position="95"/>
    </location>
</feature>
<keyword evidence="3" id="KW-1185">Reference proteome</keyword>
<protein>
    <submittedName>
        <fullName evidence="2">Uncharacterized protein</fullName>
    </submittedName>
</protein>
<evidence type="ECO:0000256" key="1">
    <source>
        <dbReference type="SAM" id="MobiDB-lite"/>
    </source>
</evidence>
<dbReference type="AlphaFoldDB" id="A0A091DSL0"/>
<sequence>MPVLLRPPLEGAFLPEGTKGCYWPAARAANTKDADSREPRRAAGSRESSQDHRESSRGLLEVLAACGKEDGSHGRGDSTVNAKSYTVPTQDFCTN</sequence>
<gene>
    <name evidence="2" type="ORF">H920_05413</name>
</gene>
<dbReference type="EMBL" id="KN122104">
    <property type="protein sequence ID" value="KFO33225.1"/>
    <property type="molecule type" value="Genomic_DNA"/>
</dbReference>
<feature type="region of interest" description="Disordered" evidence="1">
    <location>
        <begin position="28"/>
        <end position="95"/>
    </location>
</feature>
<reference evidence="2 3" key="1">
    <citation type="submission" date="2013-11" db="EMBL/GenBank/DDBJ databases">
        <title>The Damaraland mole rat (Fukomys damarensis) genome and evolution of African mole rats.</title>
        <authorList>
            <person name="Gladyshev V.N."/>
            <person name="Fang X."/>
        </authorList>
    </citation>
    <scope>NUCLEOTIDE SEQUENCE [LARGE SCALE GENOMIC DNA]</scope>
    <source>
        <tissue evidence="2">Liver</tissue>
    </source>
</reference>
<name>A0A091DSL0_FUKDA</name>